<gene>
    <name evidence="1" type="ORF">MRATA1EN22A_LOCUS4038</name>
</gene>
<name>A0AC59YBA0_RANTA</name>
<evidence type="ECO:0000313" key="1">
    <source>
        <dbReference type="EMBL" id="CAM9545985.1"/>
    </source>
</evidence>
<evidence type="ECO:0000313" key="2">
    <source>
        <dbReference type="Proteomes" id="UP001162501"/>
    </source>
</evidence>
<accession>A0AC59YBA0</accession>
<sequence>MCRLPRVMEARVLWKKYTASIPAETVQQCGGVGDGVEEEFTEQLERDHSALKTIRHCVNSSEVDKGWRRKWHPTP</sequence>
<proteinExistence type="predicted"/>
<feature type="non-terminal residue" evidence="1">
    <location>
        <position position="1"/>
    </location>
</feature>
<protein>
    <submittedName>
        <fullName evidence="1">Uncharacterized protein</fullName>
    </submittedName>
</protein>
<reference evidence="1" key="2">
    <citation type="submission" date="2025-03" db="EMBL/GenBank/DDBJ databases">
        <authorList>
            <consortium name="ELIXIR-Norway"/>
            <consortium name="Elixir Norway"/>
        </authorList>
    </citation>
    <scope>NUCLEOTIDE SEQUENCE</scope>
</reference>
<dbReference type="Proteomes" id="UP001162501">
    <property type="component" value="Chromosome 12"/>
</dbReference>
<dbReference type="EMBL" id="OX596096">
    <property type="protein sequence ID" value="CAM9545985.1"/>
    <property type="molecule type" value="Genomic_DNA"/>
</dbReference>
<feature type="non-terminal residue" evidence="1">
    <location>
        <position position="75"/>
    </location>
</feature>
<reference evidence="1" key="1">
    <citation type="submission" date="2023-05" db="EMBL/GenBank/DDBJ databases">
        <authorList>
            <consortium name="ELIXIR-Norway"/>
        </authorList>
    </citation>
    <scope>NUCLEOTIDE SEQUENCE</scope>
</reference>
<organism evidence="1 2">
    <name type="scientific">Rangifer tarandus platyrhynchus</name>
    <name type="common">Svalbard reindeer</name>
    <dbReference type="NCBI Taxonomy" id="3082113"/>
    <lineage>
        <taxon>Eukaryota</taxon>
        <taxon>Metazoa</taxon>
        <taxon>Chordata</taxon>
        <taxon>Craniata</taxon>
        <taxon>Vertebrata</taxon>
        <taxon>Euteleostomi</taxon>
        <taxon>Mammalia</taxon>
        <taxon>Eutheria</taxon>
        <taxon>Laurasiatheria</taxon>
        <taxon>Artiodactyla</taxon>
        <taxon>Ruminantia</taxon>
        <taxon>Pecora</taxon>
        <taxon>Cervidae</taxon>
        <taxon>Odocoileinae</taxon>
        <taxon>Rangifer</taxon>
    </lineage>
</organism>